<gene>
    <name evidence="1" type="ORF">LKD71_04440</name>
</gene>
<dbReference type="Proteomes" id="UP001197875">
    <property type="component" value="Unassembled WGS sequence"/>
</dbReference>
<dbReference type="RefSeq" id="WP_178046268.1">
    <property type="nucleotide sequence ID" value="NZ_JAJEPR010000005.1"/>
</dbReference>
<keyword evidence="2" id="KW-1185">Reference proteome</keyword>
<sequence>MNQMETLKERIEEEREKLNRLALGDDLEATYRQSLVLDRLVEEYLDRQSA</sequence>
<evidence type="ECO:0000313" key="1">
    <source>
        <dbReference type="EMBL" id="MCC2189077.1"/>
    </source>
</evidence>
<reference evidence="1 2" key="1">
    <citation type="submission" date="2021-10" db="EMBL/GenBank/DDBJ databases">
        <title>Anaerobic single-cell dispensing facilitates the cultivation of human gut bacteria.</title>
        <authorList>
            <person name="Afrizal A."/>
        </authorList>
    </citation>
    <scope>NUCLEOTIDE SEQUENCE [LARGE SCALE GENOMIC DNA]</scope>
    <source>
        <strain evidence="1 2">CLA-AA-H277</strain>
    </source>
</reference>
<dbReference type="SUPFAM" id="SSF140500">
    <property type="entry name" value="BAS1536-like"/>
    <property type="match status" value="1"/>
</dbReference>
<organism evidence="1 2">
    <name type="scientific">Fusicatenibacter faecihominis</name>
    <dbReference type="NCBI Taxonomy" id="2881276"/>
    <lineage>
        <taxon>Bacteria</taxon>
        <taxon>Bacillati</taxon>
        <taxon>Bacillota</taxon>
        <taxon>Clostridia</taxon>
        <taxon>Lachnospirales</taxon>
        <taxon>Lachnospiraceae</taxon>
        <taxon>Fusicatenibacter</taxon>
    </lineage>
</organism>
<protein>
    <submittedName>
        <fullName evidence="1">Spo0E family sporulation regulatory protein-aspartic acid phosphatase</fullName>
    </submittedName>
</protein>
<dbReference type="AlphaFoldDB" id="A0AAE3DR48"/>
<dbReference type="EMBL" id="JAJEPR010000005">
    <property type="protein sequence ID" value="MCC2189077.1"/>
    <property type="molecule type" value="Genomic_DNA"/>
</dbReference>
<evidence type="ECO:0000313" key="2">
    <source>
        <dbReference type="Proteomes" id="UP001197875"/>
    </source>
</evidence>
<dbReference type="GO" id="GO:0043937">
    <property type="term" value="P:regulation of sporulation"/>
    <property type="evidence" value="ECO:0007669"/>
    <property type="project" value="InterPro"/>
</dbReference>
<proteinExistence type="predicted"/>
<dbReference type="InterPro" id="IPR037208">
    <property type="entry name" value="Spo0E-like_sf"/>
</dbReference>
<comment type="caution">
    <text evidence="1">The sequence shown here is derived from an EMBL/GenBank/DDBJ whole genome shotgun (WGS) entry which is preliminary data.</text>
</comment>
<accession>A0AAE3DR48</accession>
<name>A0AAE3DR48_9FIRM</name>